<accession>A0AAN8F9P9</accession>
<gene>
    <name evidence="1" type="ORF">GCK32_008717</name>
</gene>
<dbReference type="EMBL" id="WIXE01017054">
    <property type="protein sequence ID" value="KAK5972069.1"/>
    <property type="molecule type" value="Genomic_DNA"/>
</dbReference>
<name>A0AAN8F9P9_TRICO</name>
<evidence type="ECO:0000313" key="1">
    <source>
        <dbReference type="EMBL" id="KAK5972069.1"/>
    </source>
</evidence>
<proteinExistence type="predicted"/>
<dbReference type="AlphaFoldDB" id="A0AAN8F9P9"/>
<evidence type="ECO:0000313" key="2">
    <source>
        <dbReference type="Proteomes" id="UP001331761"/>
    </source>
</evidence>
<sequence length="133" mass="14995">MCRVCDDFVYNKLNVLGKFDTIICELIHPKFYHLDTCFAPVDQTTALWFPPAFSEQTKKEIMRRLPHSIAVSEEEANAFVCNAITVRNTVLSPRGIKDSTREALAQRQISVAELNMSEFVKSGGACQSLVLRL</sequence>
<reference evidence="1 2" key="1">
    <citation type="submission" date="2019-10" db="EMBL/GenBank/DDBJ databases">
        <title>Assembly and Annotation for the nematode Trichostrongylus colubriformis.</title>
        <authorList>
            <person name="Martin J."/>
        </authorList>
    </citation>
    <scope>NUCLEOTIDE SEQUENCE [LARGE SCALE GENOMIC DNA]</scope>
    <source>
        <strain evidence="1">G859</strain>
        <tissue evidence="1">Whole worm</tissue>
    </source>
</reference>
<dbReference type="Proteomes" id="UP001331761">
    <property type="component" value="Unassembled WGS sequence"/>
</dbReference>
<dbReference type="SUPFAM" id="SSF55909">
    <property type="entry name" value="Pentein"/>
    <property type="match status" value="1"/>
</dbReference>
<comment type="caution">
    <text evidence="1">The sequence shown here is derived from an EMBL/GenBank/DDBJ whole genome shotgun (WGS) entry which is preliminary data.</text>
</comment>
<keyword evidence="2" id="KW-1185">Reference proteome</keyword>
<organism evidence="1 2">
    <name type="scientific">Trichostrongylus colubriformis</name>
    <name type="common">Black scour worm</name>
    <dbReference type="NCBI Taxonomy" id="6319"/>
    <lineage>
        <taxon>Eukaryota</taxon>
        <taxon>Metazoa</taxon>
        <taxon>Ecdysozoa</taxon>
        <taxon>Nematoda</taxon>
        <taxon>Chromadorea</taxon>
        <taxon>Rhabditida</taxon>
        <taxon>Rhabditina</taxon>
        <taxon>Rhabditomorpha</taxon>
        <taxon>Strongyloidea</taxon>
        <taxon>Trichostrongylidae</taxon>
        <taxon>Trichostrongylus</taxon>
    </lineage>
</organism>
<dbReference type="Pfam" id="PF19420">
    <property type="entry name" value="DDAH_eukar"/>
    <property type="match status" value="1"/>
</dbReference>
<protein>
    <submittedName>
        <fullName evidence="1">Amidinotransferase</fullName>
    </submittedName>
</protein>
<dbReference type="Gene3D" id="3.75.10.10">
    <property type="entry name" value="L-arginine/glycine Amidinotransferase, Chain A"/>
    <property type="match status" value="1"/>
</dbReference>